<feature type="disulfide bond" evidence="14">
    <location>
        <begin position="577"/>
        <end position="584"/>
    </location>
</feature>
<dbReference type="InterPro" id="IPR002369">
    <property type="entry name" value="Integrin_bsu_VWA"/>
</dbReference>
<feature type="disulfide bond" evidence="14">
    <location>
        <begin position="389"/>
        <end position="401"/>
    </location>
</feature>
<keyword evidence="4" id="KW-0245">EGF-like domain</keyword>
<dbReference type="Gene3D" id="1.20.5.630">
    <property type="entry name" value="Integrin beta subunit, cytoplasmic domain"/>
    <property type="match status" value="1"/>
</dbReference>
<keyword evidence="10 15" id="KW-0401">Integrin</keyword>
<keyword evidence="11 16" id="KW-0472">Membrane</keyword>
<feature type="transmembrane region" description="Helical" evidence="16">
    <location>
        <begin position="742"/>
        <end position="764"/>
    </location>
</feature>
<dbReference type="GO" id="GO:0007229">
    <property type="term" value="P:integrin-mediated signaling pathway"/>
    <property type="evidence" value="ECO:0007669"/>
    <property type="project" value="UniProtKB-KW"/>
</dbReference>
<evidence type="ECO:0000256" key="4">
    <source>
        <dbReference type="ARBA" id="ARBA00022536"/>
    </source>
</evidence>
<feature type="disulfide bond" evidence="14">
    <location>
        <begin position="43"/>
        <end position="61"/>
    </location>
</feature>
<evidence type="ECO:0000256" key="14">
    <source>
        <dbReference type="PIRSR" id="PIRSR002512-1"/>
    </source>
</evidence>
<dbReference type="Proteomes" id="UP001626550">
    <property type="component" value="Unassembled WGS sequence"/>
</dbReference>
<dbReference type="PANTHER" id="PTHR10082:SF60">
    <property type="entry name" value="INTEGRIN BETA-PS"/>
    <property type="match status" value="1"/>
</dbReference>
<evidence type="ECO:0000256" key="13">
    <source>
        <dbReference type="ARBA" id="ARBA00023180"/>
    </source>
</evidence>
<evidence type="ECO:0000313" key="19">
    <source>
        <dbReference type="EMBL" id="KAL3319207.1"/>
    </source>
</evidence>
<keyword evidence="7" id="KW-0677">Repeat</keyword>
<feature type="disulfide bond" evidence="14">
    <location>
        <begin position="243"/>
        <end position="284"/>
    </location>
</feature>
<keyword evidence="5 15" id="KW-0812">Transmembrane</keyword>
<dbReference type="SUPFAM" id="SSF53300">
    <property type="entry name" value="vWA-like"/>
    <property type="match status" value="1"/>
</dbReference>
<evidence type="ECO:0000256" key="12">
    <source>
        <dbReference type="ARBA" id="ARBA00023157"/>
    </source>
</evidence>
<feature type="disulfide bond" evidence="14">
    <location>
        <begin position="599"/>
        <end position="604"/>
    </location>
</feature>
<evidence type="ECO:0000256" key="10">
    <source>
        <dbReference type="ARBA" id="ARBA00023037"/>
    </source>
</evidence>
<dbReference type="InterPro" id="IPR057073">
    <property type="entry name" value="EGF_integrin_2"/>
</dbReference>
<keyword evidence="8 15" id="KW-0130">Cell adhesion</keyword>
<dbReference type="PROSITE" id="PS00243">
    <property type="entry name" value="I_EGF_1"/>
    <property type="match status" value="1"/>
</dbReference>
<evidence type="ECO:0000313" key="20">
    <source>
        <dbReference type="Proteomes" id="UP001626550"/>
    </source>
</evidence>
<feature type="disulfide bond" evidence="14">
    <location>
        <begin position="601"/>
        <end position="673"/>
    </location>
</feature>
<dbReference type="FunFam" id="2.10.25.10:FF:000036">
    <property type="entry name" value="Integrin beta"/>
    <property type="match status" value="1"/>
</dbReference>
<comment type="subcellular location">
    <subcellularLocation>
        <location evidence="1 15">Cell membrane</location>
        <topology evidence="1 15">Single-pass type I membrane protein</topology>
    </subcellularLocation>
</comment>
<reference evidence="19 20" key="1">
    <citation type="submission" date="2024-11" db="EMBL/GenBank/DDBJ databases">
        <title>Adaptive evolution of stress response genes in parasites aligns with host niche diversity.</title>
        <authorList>
            <person name="Hahn C."/>
            <person name="Resl P."/>
        </authorList>
    </citation>
    <scope>NUCLEOTIDE SEQUENCE [LARGE SCALE GENOMIC DNA]</scope>
    <source>
        <strain evidence="19">EGGRZ-B1_66</strain>
        <tissue evidence="19">Body</tissue>
    </source>
</reference>
<feature type="disulfide bond" evidence="14">
    <location>
        <begin position="186"/>
        <end position="195"/>
    </location>
</feature>
<keyword evidence="3" id="KW-1003">Cell membrane</keyword>
<feature type="disulfide bond" evidence="14">
    <location>
        <begin position="472"/>
        <end position="510"/>
    </location>
</feature>
<feature type="disulfide bond" evidence="14">
    <location>
        <begin position="523"/>
        <end position="533"/>
    </location>
</feature>
<protein>
    <recommendedName>
        <fullName evidence="15">Integrin beta</fullName>
    </recommendedName>
</protein>
<dbReference type="Gene3D" id="2.10.25.10">
    <property type="entry name" value="Laminin"/>
    <property type="match status" value="4"/>
</dbReference>
<dbReference type="GO" id="GO:0005886">
    <property type="term" value="C:plasma membrane"/>
    <property type="evidence" value="ECO:0007669"/>
    <property type="project" value="UniProtKB-SubCell"/>
</dbReference>
<dbReference type="InterPro" id="IPR015812">
    <property type="entry name" value="Integrin_bsu"/>
</dbReference>
<dbReference type="SUPFAM" id="SSF103575">
    <property type="entry name" value="Plexin repeat"/>
    <property type="match status" value="1"/>
</dbReference>
<feature type="disulfide bond" evidence="14">
    <location>
        <begin position="560"/>
        <end position="593"/>
    </location>
</feature>
<comment type="caution">
    <text evidence="19">The sequence shown here is derived from an EMBL/GenBank/DDBJ whole genome shotgun (WGS) entry which is preliminary data.</text>
</comment>
<sequence length="811" mass="91061">MDRTFLLLFLFFSLDSFHCKPSRCDTARNCQQCMGSSPECSWCFDELYNDTMSIDGPGYRCATFETLVNRGCNTEKIQMTKSSKTSEITGEYNQLQPQLIGLKMRPNDNFTIDLNFKSDENYPVDLYFLVDLSYTMKNLLETVSAMTQKINEKMSTITQDFRMGFGAFVDKPIYPFTLPSTSKNPCKHSDTNATCQPTFLYKHILSLTNDSEKFQSVTSNIKYSSNLDSPEGGFDALLQVAYCNERVGWRKEARKIVVFATDGTFHLAGDGRLAGLVKPPPNECQIELADDGSYEWKTSGLTDYPSIGEVARVLTEKSISVIFATVENLESTYEGAANFLPSARVGILSKDGSNIVNILKDSYDKIVSKMEVAIDHNQELLDVKLLMRCHDDKEFSQKSLCDKHPINGSIQYQLQVSPKKCFNGEEKVVLKLIGLEEQSVISVLSHCACPMCYNHPIVPESALCSKLGNLKCGSCECSGGYSGDFCQCSDRESKEEQRQRCINPESKLVCSKRGRCSCGKCICNDERYFGEYCQCDREQCPRATDDNNVCGGPNRGECQCDGKCKCKPGFFRSNCACRNSTLTCIAPNSDQLCSGRGSCECGYCLCDVPWTGRYCNVETTGEKKNEICKQSETCVTCLLNKHRKCEELEGFPNKNKDAGDVDYPIHQCAISSCAEECNNTLYDYKKTLISTRKDAGDESNICIFWLDSCSYFFRIKFENLLLNNEPRLFIYREIDCSDNMKILYILLGVIAAIVLGGILFMLIYKMVIEIEDKKMSAAMNKKGKDSTWGMTENPTFTSPAITVLNPLYQKS</sequence>
<dbReference type="GO" id="GO:0007155">
    <property type="term" value="P:cell adhesion"/>
    <property type="evidence" value="ECO:0007669"/>
    <property type="project" value="UniProtKB-KW"/>
</dbReference>
<feature type="disulfide bond" evidence="14">
    <location>
        <begin position="447"/>
        <end position="452"/>
    </location>
</feature>
<keyword evidence="20" id="KW-1185">Reference proteome</keyword>
<keyword evidence="12 14" id="KW-1015">Disulfide bond</keyword>
<evidence type="ECO:0000259" key="18">
    <source>
        <dbReference type="SMART" id="SM00187"/>
    </source>
</evidence>
<feature type="disulfide bond" evidence="14">
    <location>
        <begin position="30"/>
        <end position="40"/>
    </location>
</feature>
<feature type="disulfide bond" evidence="14">
    <location>
        <begin position="518"/>
        <end position="550"/>
    </location>
</feature>
<evidence type="ECO:0000256" key="1">
    <source>
        <dbReference type="ARBA" id="ARBA00004251"/>
    </source>
</evidence>
<dbReference type="Pfam" id="PF00362">
    <property type="entry name" value="Integrin_beta"/>
    <property type="match status" value="1"/>
</dbReference>
<feature type="domain" description="Integrin beta subunit VWA" evidence="18">
    <location>
        <begin position="29"/>
        <end position="449"/>
    </location>
</feature>
<feature type="disulfide bond" evidence="14">
    <location>
        <begin position="634"/>
        <end position="736"/>
    </location>
</feature>
<feature type="disulfide bond" evidence="14">
    <location>
        <begin position="421"/>
        <end position="702"/>
    </location>
</feature>
<feature type="disulfide bond" evidence="14">
    <location>
        <begin position="558"/>
        <end position="564"/>
    </location>
</feature>
<evidence type="ECO:0000256" key="9">
    <source>
        <dbReference type="ARBA" id="ARBA00022989"/>
    </source>
</evidence>
<feature type="disulfide bond" evidence="14">
    <location>
        <begin position="516"/>
        <end position="521"/>
    </location>
</feature>
<accession>A0ABD2QJ45</accession>
<proteinExistence type="inferred from homology"/>
<dbReference type="Pfam" id="PF23105">
    <property type="entry name" value="EGF_integrin"/>
    <property type="match status" value="1"/>
</dbReference>
<dbReference type="EMBL" id="JBJKFK010000159">
    <property type="protein sequence ID" value="KAL3319207.1"/>
    <property type="molecule type" value="Genomic_DNA"/>
</dbReference>
<evidence type="ECO:0000256" key="7">
    <source>
        <dbReference type="ARBA" id="ARBA00022737"/>
    </source>
</evidence>
<keyword evidence="13" id="KW-0325">Glycoprotein</keyword>
<dbReference type="FunFam" id="3.40.50.410:FF:000002">
    <property type="entry name" value="Integrin beta"/>
    <property type="match status" value="1"/>
</dbReference>
<comment type="similarity">
    <text evidence="2 15">Belongs to the integrin beta chain family.</text>
</comment>
<dbReference type="PRINTS" id="PR01186">
    <property type="entry name" value="INTEGRINB"/>
</dbReference>
<feature type="disulfide bond" evidence="14">
    <location>
        <begin position="606"/>
        <end position="615"/>
    </location>
</feature>
<dbReference type="AlphaFoldDB" id="A0ABD2QJ45"/>
<evidence type="ECO:0000256" key="11">
    <source>
        <dbReference type="ARBA" id="ARBA00023136"/>
    </source>
</evidence>
<feature type="disulfide bond" evidence="14">
    <location>
        <begin position="566"/>
        <end position="575"/>
    </location>
</feature>
<dbReference type="InterPro" id="IPR057243">
    <property type="entry name" value="Integrin_I-EGF_CS"/>
</dbReference>
<feature type="disulfide bond" evidence="14">
    <location>
        <begin position="628"/>
        <end position="637"/>
    </location>
</feature>
<feature type="disulfide bond" evidence="14">
    <location>
        <begin position="33"/>
        <end position="72"/>
    </location>
</feature>
<keyword evidence="6 17" id="KW-0732">Signal</keyword>
<evidence type="ECO:0000256" key="5">
    <source>
        <dbReference type="ARBA" id="ARBA00022692"/>
    </source>
</evidence>
<dbReference type="SUPFAM" id="SSF57196">
    <property type="entry name" value="EGF/Laminin"/>
    <property type="match status" value="2"/>
</dbReference>
<evidence type="ECO:0000256" key="3">
    <source>
        <dbReference type="ARBA" id="ARBA00022475"/>
    </source>
</evidence>
<dbReference type="SMART" id="SM00187">
    <property type="entry name" value="INB"/>
    <property type="match status" value="1"/>
</dbReference>
<dbReference type="PROSITE" id="PS52047">
    <property type="entry name" value="I_EGF_2"/>
    <property type="match status" value="1"/>
</dbReference>
<dbReference type="Gene3D" id="3.30.1680.10">
    <property type="entry name" value="ligand-binding face of the semaphorins, domain 2"/>
    <property type="match status" value="1"/>
</dbReference>
<evidence type="ECO:0000256" key="6">
    <source>
        <dbReference type="ARBA" id="ARBA00022729"/>
    </source>
</evidence>
<dbReference type="PANTHER" id="PTHR10082">
    <property type="entry name" value="INTEGRIN BETA SUBUNIT"/>
    <property type="match status" value="1"/>
</dbReference>
<feature type="chain" id="PRO_5044859124" description="Integrin beta" evidence="17">
    <location>
        <begin position="20"/>
        <end position="811"/>
    </location>
</feature>
<evidence type="ECO:0000256" key="8">
    <source>
        <dbReference type="ARBA" id="ARBA00022889"/>
    </source>
</evidence>
<dbReference type="InterPro" id="IPR036465">
    <property type="entry name" value="vWFA_dom_sf"/>
</dbReference>
<evidence type="ECO:0000256" key="15">
    <source>
        <dbReference type="RuleBase" id="RU000633"/>
    </source>
</evidence>
<keyword evidence="9 16" id="KW-1133">Transmembrane helix</keyword>
<feature type="disulfide bond" evidence="14">
    <location>
        <begin position="477"/>
        <end position="486"/>
    </location>
</feature>
<dbReference type="Gene3D" id="1.20.5.100">
    <property type="entry name" value="Cytochrome c1, transmembrane anchor, C-terminal"/>
    <property type="match status" value="1"/>
</dbReference>
<gene>
    <name evidence="19" type="primary">ITGB2_1</name>
    <name evidence="19" type="ORF">Ciccas_002125</name>
</gene>
<feature type="signal peptide" evidence="17">
    <location>
        <begin position="1"/>
        <end position="19"/>
    </location>
</feature>
<organism evidence="19 20">
    <name type="scientific">Cichlidogyrus casuarinus</name>
    <dbReference type="NCBI Taxonomy" id="1844966"/>
    <lineage>
        <taxon>Eukaryota</taxon>
        <taxon>Metazoa</taxon>
        <taxon>Spiralia</taxon>
        <taxon>Lophotrochozoa</taxon>
        <taxon>Platyhelminthes</taxon>
        <taxon>Monogenea</taxon>
        <taxon>Monopisthocotylea</taxon>
        <taxon>Dactylogyridea</taxon>
        <taxon>Ancyrocephalidae</taxon>
        <taxon>Cichlidogyrus</taxon>
    </lineage>
</organism>
<dbReference type="Gene3D" id="3.40.50.410">
    <property type="entry name" value="von Willebrand factor, type A domain"/>
    <property type="match status" value="1"/>
</dbReference>
<feature type="disulfide bond" evidence="14">
    <location>
        <begin position="535"/>
        <end position="540"/>
    </location>
</feature>
<evidence type="ECO:0000256" key="16">
    <source>
        <dbReference type="SAM" id="Phobius"/>
    </source>
</evidence>
<name>A0ABD2QJ45_9PLAT</name>
<evidence type="ECO:0000256" key="2">
    <source>
        <dbReference type="ARBA" id="ARBA00007449"/>
    </source>
</evidence>
<evidence type="ECO:0000256" key="17">
    <source>
        <dbReference type="SAM" id="SignalP"/>
    </source>
</evidence>
<dbReference type="Gene3D" id="2.60.40.1510">
    <property type="entry name" value="ntegrin, alpha v. Chain A, domain 3"/>
    <property type="match status" value="1"/>
</dbReference>
<dbReference type="PIRSF" id="PIRSF002512">
    <property type="entry name" value="Integrin_B"/>
    <property type="match status" value="1"/>
</dbReference>